<gene>
    <name evidence="2" type="ORF">KIPB_005605</name>
</gene>
<dbReference type="EMBL" id="BDIP01001331">
    <property type="protein sequence ID" value="GIQ84161.1"/>
    <property type="molecule type" value="Genomic_DNA"/>
</dbReference>
<sequence>MDNDDGQERPSLPVTPRVTSIKELSRDRLAFSFVHDRKLRRAFTRNIQEASRSGSAFMDMDQVLSMHFDEIMAFTSERKPQEVADLVASIALVTDNTPQVVCELVASKLRDMGMTDGGDYLVQMGESVFNEVPDDEEEEEGEEEGEGEAEEEEEEEEVPPATPKVRL</sequence>
<reference evidence="2 3" key="1">
    <citation type="journal article" date="2018" name="PLoS ONE">
        <title>The draft genome of Kipferlia bialata reveals reductive genome evolution in fornicate parasites.</title>
        <authorList>
            <person name="Tanifuji G."/>
            <person name="Takabayashi S."/>
            <person name="Kume K."/>
            <person name="Takagi M."/>
            <person name="Nakayama T."/>
            <person name="Kamikawa R."/>
            <person name="Inagaki Y."/>
            <person name="Hashimoto T."/>
        </authorList>
    </citation>
    <scope>NUCLEOTIDE SEQUENCE [LARGE SCALE GENOMIC DNA]</scope>
    <source>
        <strain evidence="2">NY0173</strain>
    </source>
</reference>
<protein>
    <submittedName>
        <fullName evidence="2">Uncharacterized protein</fullName>
    </submittedName>
</protein>
<dbReference type="Proteomes" id="UP000265618">
    <property type="component" value="Unassembled WGS sequence"/>
</dbReference>
<dbReference type="AlphaFoldDB" id="A0A9K3GJ64"/>
<accession>A0A9K3GJ64</accession>
<evidence type="ECO:0000313" key="2">
    <source>
        <dbReference type="EMBL" id="GIQ84161.1"/>
    </source>
</evidence>
<evidence type="ECO:0000313" key="3">
    <source>
        <dbReference type="Proteomes" id="UP000265618"/>
    </source>
</evidence>
<proteinExistence type="predicted"/>
<feature type="compositionally biased region" description="Acidic residues" evidence="1">
    <location>
        <begin position="132"/>
        <end position="158"/>
    </location>
</feature>
<feature type="region of interest" description="Disordered" evidence="1">
    <location>
        <begin position="128"/>
        <end position="167"/>
    </location>
</feature>
<evidence type="ECO:0000256" key="1">
    <source>
        <dbReference type="SAM" id="MobiDB-lite"/>
    </source>
</evidence>
<keyword evidence="3" id="KW-1185">Reference proteome</keyword>
<comment type="caution">
    <text evidence="2">The sequence shown here is derived from an EMBL/GenBank/DDBJ whole genome shotgun (WGS) entry which is preliminary data.</text>
</comment>
<name>A0A9K3GJ64_9EUKA</name>
<organism evidence="2 3">
    <name type="scientific">Kipferlia bialata</name>
    <dbReference type="NCBI Taxonomy" id="797122"/>
    <lineage>
        <taxon>Eukaryota</taxon>
        <taxon>Metamonada</taxon>
        <taxon>Carpediemonas-like organisms</taxon>
        <taxon>Kipferlia</taxon>
    </lineage>
</organism>